<dbReference type="GO" id="GO:1901701">
    <property type="term" value="P:cellular response to oxygen-containing compound"/>
    <property type="evidence" value="ECO:0007669"/>
    <property type="project" value="UniProtKB-ARBA"/>
</dbReference>
<dbReference type="GO" id="GO:0009611">
    <property type="term" value="P:response to wounding"/>
    <property type="evidence" value="ECO:0007669"/>
    <property type="project" value="UniProtKB-ARBA"/>
</dbReference>
<keyword evidence="8 13" id="KW-0472">Membrane</keyword>
<feature type="disulfide bond" evidence="14">
    <location>
        <begin position="774"/>
        <end position="828"/>
    </location>
</feature>
<dbReference type="FunFam" id="3.40.190.10:FF:000054">
    <property type="entry name" value="Glutamate receptor"/>
    <property type="match status" value="1"/>
</dbReference>
<dbReference type="Proteomes" id="UP000187406">
    <property type="component" value="Unassembled WGS sequence"/>
</dbReference>
<name>A0A1Q3CMT2_CEPFO</name>
<dbReference type="SUPFAM" id="SSF53850">
    <property type="entry name" value="Periplasmic binding protein-like II"/>
    <property type="match status" value="1"/>
</dbReference>
<evidence type="ECO:0000256" key="16">
    <source>
        <dbReference type="SAM" id="SignalP"/>
    </source>
</evidence>
<comment type="subcellular location">
    <subcellularLocation>
        <location evidence="1">Membrane</location>
        <topology evidence="1">Multi-pass membrane protein</topology>
    </subcellularLocation>
</comment>
<accession>A0A1Q3CMT2</accession>
<dbReference type="FunCoup" id="A0A1Q3CMT2">
    <property type="interactions" value="158"/>
</dbReference>
<dbReference type="GO" id="GO:0016020">
    <property type="term" value="C:membrane"/>
    <property type="evidence" value="ECO:0007669"/>
    <property type="project" value="UniProtKB-SubCell"/>
</dbReference>
<dbReference type="STRING" id="3775.A0A1Q3CMT2"/>
<evidence type="ECO:0000256" key="14">
    <source>
        <dbReference type="PIRSR" id="PIRSR037090-50"/>
    </source>
</evidence>
<dbReference type="GO" id="GO:0007165">
    <property type="term" value="P:signal transduction"/>
    <property type="evidence" value="ECO:0007669"/>
    <property type="project" value="UniProtKB-ARBA"/>
</dbReference>
<dbReference type="InterPro" id="IPR017103">
    <property type="entry name" value="Iontropic_Glu_rcpt_pln"/>
</dbReference>
<dbReference type="InterPro" id="IPR001828">
    <property type="entry name" value="ANF_lig-bd_rcpt"/>
</dbReference>
<feature type="chain" id="PRO_5012795080" description="Glutamate receptor" evidence="16">
    <location>
        <begin position="33"/>
        <end position="941"/>
    </location>
</feature>
<keyword evidence="19" id="KW-1185">Reference proteome</keyword>
<keyword evidence="14" id="KW-1015">Disulfide bond</keyword>
<evidence type="ECO:0000256" key="1">
    <source>
        <dbReference type="ARBA" id="ARBA00004141"/>
    </source>
</evidence>
<dbReference type="GO" id="GO:0015276">
    <property type="term" value="F:ligand-gated monoatomic ion channel activity"/>
    <property type="evidence" value="ECO:0007669"/>
    <property type="project" value="InterPro"/>
</dbReference>
<comment type="similarity">
    <text evidence="2 13">Belongs to the glutamate-gated ion channel (TC 1.A.10.1) family.</text>
</comment>
<dbReference type="InParanoid" id="A0A1Q3CMT2"/>
<dbReference type="AlphaFoldDB" id="A0A1Q3CMT2"/>
<dbReference type="Gene3D" id="3.40.50.2300">
    <property type="match status" value="2"/>
</dbReference>
<dbReference type="FunFam" id="1.10.287.70:FF:000037">
    <property type="entry name" value="Glutamate receptor"/>
    <property type="match status" value="1"/>
</dbReference>
<proteinExistence type="inferred from homology"/>
<evidence type="ECO:0000256" key="4">
    <source>
        <dbReference type="ARBA" id="ARBA00022692"/>
    </source>
</evidence>
<dbReference type="Gene3D" id="3.40.190.10">
    <property type="entry name" value="Periplasmic binding protein-like II"/>
    <property type="match status" value="2"/>
</dbReference>
<organism evidence="18 19">
    <name type="scientific">Cephalotus follicularis</name>
    <name type="common">Albany pitcher plant</name>
    <dbReference type="NCBI Taxonomy" id="3775"/>
    <lineage>
        <taxon>Eukaryota</taxon>
        <taxon>Viridiplantae</taxon>
        <taxon>Streptophyta</taxon>
        <taxon>Embryophyta</taxon>
        <taxon>Tracheophyta</taxon>
        <taxon>Spermatophyta</taxon>
        <taxon>Magnoliopsida</taxon>
        <taxon>eudicotyledons</taxon>
        <taxon>Gunneridae</taxon>
        <taxon>Pentapetalae</taxon>
        <taxon>rosids</taxon>
        <taxon>fabids</taxon>
        <taxon>Oxalidales</taxon>
        <taxon>Cephalotaceae</taxon>
        <taxon>Cephalotus</taxon>
    </lineage>
</organism>
<keyword evidence="9 13" id="KW-0675">Receptor</keyword>
<dbReference type="InterPro" id="IPR001320">
    <property type="entry name" value="Iontro_rcpt_C"/>
</dbReference>
<dbReference type="InterPro" id="IPR044440">
    <property type="entry name" value="GABAb_receptor_plant_PBP1"/>
</dbReference>
<feature type="domain" description="Ionotropic glutamate receptor C-terminal" evidence="17">
    <location>
        <begin position="484"/>
        <end position="825"/>
    </location>
</feature>
<evidence type="ECO:0000256" key="13">
    <source>
        <dbReference type="PIRNR" id="PIRNR037090"/>
    </source>
</evidence>
<protein>
    <recommendedName>
        <fullName evidence="13">Glutamate receptor</fullName>
    </recommendedName>
</protein>
<feature type="transmembrane region" description="Helical" evidence="15">
    <location>
        <begin position="595"/>
        <end position="623"/>
    </location>
</feature>
<evidence type="ECO:0000313" key="19">
    <source>
        <dbReference type="Proteomes" id="UP000187406"/>
    </source>
</evidence>
<dbReference type="SUPFAM" id="SSF53822">
    <property type="entry name" value="Periplasmic binding protein-like I"/>
    <property type="match status" value="1"/>
</dbReference>
<evidence type="ECO:0000313" key="18">
    <source>
        <dbReference type="EMBL" id="GAV81549.1"/>
    </source>
</evidence>
<keyword evidence="10" id="KW-0325">Glycoprotein</keyword>
<keyword evidence="7 13" id="KW-0406">Ion transport</keyword>
<evidence type="ECO:0000256" key="6">
    <source>
        <dbReference type="ARBA" id="ARBA00022989"/>
    </source>
</evidence>
<evidence type="ECO:0000256" key="2">
    <source>
        <dbReference type="ARBA" id="ARBA00008685"/>
    </source>
</evidence>
<comment type="function">
    <text evidence="13">Glutamate-gated receptor that probably acts as non-selective cation channel.</text>
</comment>
<dbReference type="FunFam" id="3.40.50.2300:FF:000081">
    <property type="entry name" value="Glutamate receptor"/>
    <property type="match status" value="1"/>
</dbReference>
<feature type="signal peptide" evidence="16">
    <location>
        <begin position="1"/>
        <end position="32"/>
    </location>
</feature>
<dbReference type="InterPro" id="IPR019594">
    <property type="entry name" value="Glu/Gly-bd"/>
</dbReference>
<dbReference type="PIRSF" id="PIRSF037090">
    <property type="entry name" value="Iontro_Glu-like_rcpt_pln"/>
    <property type="match status" value="1"/>
</dbReference>
<keyword evidence="12 13" id="KW-0407">Ion channel</keyword>
<evidence type="ECO:0000256" key="3">
    <source>
        <dbReference type="ARBA" id="ARBA00022448"/>
    </source>
</evidence>
<evidence type="ECO:0000256" key="10">
    <source>
        <dbReference type="ARBA" id="ARBA00023180"/>
    </source>
</evidence>
<comment type="caution">
    <text evidence="18">The sequence shown here is derived from an EMBL/GenBank/DDBJ whole genome shotgun (WGS) entry which is preliminary data.</text>
</comment>
<evidence type="ECO:0000256" key="7">
    <source>
        <dbReference type="ARBA" id="ARBA00023065"/>
    </source>
</evidence>
<feature type="transmembrane region" description="Helical" evidence="15">
    <location>
        <begin position="665"/>
        <end position="689"/>
    </location>
</feature>
<dbReference type="Pfam" id="PF00060">
    <property type="entry name" value="Lig_chan"/>
    <property type="match status" value="1"/>
</dbReference>
<keyword evidence="3 13" id="KW-0813">Transport</keyword>
<keyword evidence="11 13" id="KW-1071">Ligand-gated ion channel</keyword>
<keyword evidence="5 16" id="KW-0732">Signal</keyword>
<dbReference type="Pfam" id="PF10613">
    <property type="entry name" value="Lig_chan-Glu_bd"/>
    <property type="match status" value="1"/>
</dbReference>
<evidence type="ECO:0000259" key="17">
    <source>
        <dbReference type="SMART" id="SM00079"/>
    </source>
</evidence>
<gene>
    <name evidence="18" type="ORF">CFOL_v3_25003</name>
</gene>
<dbReference type="SMART" id="SM00079">
    <property type="entry name" value="PBPe"/>
    <property type="match status" value="1"/>
</dbReference>
<feature type="transmembrane region" description="Helical" evidence="15">
    <location>
        <begin position="845"/>
        <end position="865"/>
    </location>
</feature>
<dbReference type="PRINTS" id="PR01176">
    <property type="entry name" value="GABABRECEPTR"/>
</dbReference>
<dbReference type="Pfam" id="PF01094">
    <property type="entry name" value="ANF_receptor"/>
    <property type="match status" value="1"/>
</dbReference>
<dbReference type="InterPro" id="IPR015683">
    <property type="entry name" value="Ionotropic_Glu_rcpt"/>
</dbReference>
<evidence type="ECO:0000256" key="15">
    <source>
        <dbReference type="SAM" id="Phobius"/>
    </source>
</evidence>
<dbReference type="CDD" id="cd19990">
    <property type="entry name" value="PBP1_GABAb_receptor_plant"/>
    <property type="match status" value="1"/>
</dbReference>
<dbReference type="Gene3D" id="1.10.287.70">
    <property type="match status" value="1"/>
</dbReference>
<sequence>MVKGHKTTWQLTMNKALFLAVMVLCHVAPFNGTNTNVTKRPEVVHIGALFPFHSIIGKVAKVAIEAALEDVNSNPSVLGTTKLKLTFQDTNYSGLLSMVEAFNLINNRTVAIIGPELSVTAHVISPISSDLHVPLLSFAATDPTMSALQYPFFVRTTRSDLFQMSAIADIVDFYEWRDVIAVYVDDDYGRNGIAVLGDMLAEKRCKISYNAPMSPQATRVDITNILAQVALEESRFYVLHTYSEWGLDVLNVAQHLGMIGTGYVWIVTDWLSTVLDTNFPLPSNAMDDIQGILTLRMYIPDSNRKRKFASRWINLTSGKLDDRPFGLNMYGLYAYDTVWLLAHAMDAFFNQGGSISFSNDSRLAELRGGNLNLDALNIFDGGNQLLHSILQVNMTGLTGPFRFTSDGNLINPAYEVINVIGSGYRRVGYWSNYSGLSVVSPDKLYTKPPNSSRSNQQLHGVIWPGETTQKPRGWVFPSNGRLLRIGVPYRVIYPEFISKVKGTDRFSGYCIDVFTAALNLLPYAVPYELISFGDGLTNPTPTDLLSLIPAGVYDAAVGDFAITTNRSKMVDFTQPYIESGLVIVAPIRKKNSKAWAFFIPFSPMMWGVTGFFFLIMGVVVWILEHRINDDFRGPPRRQVVTVLWFSFSTLFFAHKEKTVSPLGRLVLIIWLFVVLILNSSYTASLTSILTVEQLSSPIKDIQSLITSNDPIGYQRGSFAQNYLTDQLNIQHSRLIPLNSAEEYDKALTNGPNKGGVIAVVDEQAYMEVFLSTRCDFSIVGQEFTKTGWGFAFPKDSPLAIDMSTAILQLSENGDLQRIHDKWLTTTACRSEEAKLEVDRLELKSFWGLFVMCGLACLLALLIYIIQIIRQFTRFSKEELEASGRISQSARLQTFLSFVNEKEEVVKSRSKRRRMEGASTRSIGESVNGTDTSLNYGRDVIV</sequence>
<evidence type="ECO:0000256" key="12">
    <source>
        <dbReference type="ARBA" id="ARBA00023303"/>
    </source>
</evidence>
<dbReference type="FunFam" id="3.40.190.10:FF:000175">
    <property type="entry name" value="Glutamate receptor"/>
    <property type="match status" value="1"/>
</dbReference>
<keyword evidence="4 15" id="KW-0812">Transmembrane</keyword>
<dbReference type="InterPro" id="IPR028082">
    <property type="entry name" value="Peripla_BP_I"/>
</dbReference>
<reference evidence="19" key="1">
    <citation type="submission" date="2016-04" db="EMBL/GenBank/DDBJ databases">
        <title>Cephalotus genome sequencing.</title>
        <authorList>
            <person name="Fukushima K."/>
            <person name="Hasebe M."/>
            <person name="Fang X."/>
        </authorList>
    </citation>
    <scope>NUCLEOTIDE SEQUENCE [LARGE SCALE GENOMIC DNA]</scope>
    <source>
        <strain evidence="19">cv. St1</strain>
    </source>
</reference>
<evidence type="ECO:0000256" key="11">
    <source>
        <dbReference type="ARBA" id="ARBA00023286"/>
    </source>
</evidence>
<dbReference type="CDD" id="cd13686">
    <property type="entry name" value="GluR_Plant"/>
    <property type="match status" value="1"/>
</dbReference>
<dbReference type="PANTHER" id="PTHR18966">
    <property type="entry name" value="IONOTROPIC GLUTAMATE RECEPTOR"/>
    <property type="match status" value="1"/>
</dbReference>
<dbReference type="EMBL" id="BDDD01002434">
    <property type="protein sequence ID" value="GAV81549.1"/>
    <property type="molecule type" value="Genomic_DNA"/>
</dbReference>
<dbReference type="OrthoDB" id="5984008at2759"/>
<evidence type="ECO:0000256" key="9">
    <source>
        <dbReference type="ARBA" id="ARBA00023170"/>
    </source>
</evidence>
<keyword evidence="6 15" id="KW-1133">Transmembrane helix</keyword>
<evidence type="ECO:0000256" key="5">
    <source>
        <dbReference type="ARBA" id="ARBA00022729"/>
    </source>
</evidence>
<evidence type="ECO:0000256" key="8">
    <source>
        <dbReference type="ARBA" id="ARBA00023136"/>
    </source>
</evidence>